<dbReference type="PANTHER" id="PTHR40465:SF1">
    <property type="entry name" value="DUF6534 DOMAIN-CONTAINING PROTEIN"/>
    <property type="match status" value="1"/>
</dbReference>
<evidence type="ECO:0000313" key="5">
    <source>
        <dbReference type="Proteomes" id="UP001362999"/>
    </source>
</evidence>
<feature type="transmembrane region" description="Helical" evidence="2">
    <location>
        <begin position="95"/>
        <end position="115"/>
    </location>
</feature>
<feature type="transmembrane region" description="Helical" evidence="2">
    <location>
        <begin position="15"/>
        <end position="37"/>
    </location>
</feature>
<evidence type="ECO:0000256" key="2">
    <source>
        <dbReference type="SAM" id="Phobius"/>
    </source>
</evidence>
<keyword evidence="5" id="KW-1185">Reference proteome</keyword>
<protein>
    <recommendedName>
        <fullName evidence="3">DUF6534 domain-containing protein</fullName>
    </recommendedName>
</protein>
<sequence length="318" mass="34808">MTSTPESVKLLLGPIYVGTILSTCLFGVCASQFATYYSSKRRLQDSFAVSALVAWEFVLSIFCSGVSVYFVWLYLVENYFNPAFLASAPWPLTAVPMLSGLSACPVQIFMACRVLQLSKSRFIFGLLVFLTTVHGGISFATSILAFGLKFDDGSKLTPVADSWLALAAVNDVALTLTIIFYLARSRTGYSKTDGVISRLIQSALESAAFASFFSIMVLIMFTKLPTTGFHLMFSQPMGRIYTSTLLSTLNGRESLRHDLQGTYGFEDSFNIDRLGRFRPPTFDHSSVAVKVTVEATREETPQEASSIDTKHAPSIAGS</sequence>
<comment type="caution">
    <text evidence="4">The sequence shown here is derived from an EMBL/GenBank/DDBJ whole genome shotgun (WGS) entry which is preliminary data.</text>
</comment>
<accession>A0AAW0DHY4</accession>
<dbReference type="EMBL" id="JAWWNJ010000007">
    <property type="protein sequence ID" value="KAK7052360.1"/>
    <property type="molecule type" value="Genomic_DNA"/>
</dbReference>
<dbReference type="InterPro" id="IPR045339">
    <property type="entry name" value="DUF6534"/>
</dbReference>
<feature type="transmembrane region" description="Helical" evidence="2">
    <location>
        <begin position="49"/>
        <end position="75"/>
    </location>
</feature>
<proteinExistence type="predicted"/>
<keyword evidence="2" id="KW-0472">Membrane</keyword>
<evidence type="ECO:0000259" key="3">
    <source>
        <dbReference type="Pfam" id="PF20152"/>
    </source>
</evidence>
<dbReference type="AlphaFoldDB" id="A0AAW0DHY4"/>
<feature type="domain" description="DUF6534" evidence="3">
    <location>
        <begin position="167"/>
        <end position="254"/>
    </location>
</feature>
<name>A0AAW0DHY4_9AGAR</name>
<feature type="region of interest" description="Disordered" evidence="1">
    <location>
        <begin position="294"/>
        <end position="318"/>
    </location>
</feature>
<organism evidence="4 5">
    <name type="scientific">Favolaschia claudopus</name>
    <dbReference type="NCBI Taxonomy" id="2862362"/>
    <lineage>
        <taxon>Eukaryota</taxon>
        <taxon>Fungi</taxon>
        <taxon>Dikarya</taxon>
        <taxon>Basidiomycota</taxon>
        <taxon>Agaricomycotina</taxon>
        <taxon>Agaricomycetes</taxon>
        <taxon>Agaricomycetidae</taxon>
        <taxon>Agaricales</taxon>
        <taxon>Marasmiineae</taxon>
        <taxon>Mycenaceae</taxon>
        <taxon>Favolaschia</taxon>
    </lineage>
</organism>
<keyword evidence="2" id="KW-1133">Transmembrane helix</keyword>
<keyword evidence="2" id="KW-0812">Transmembrane</keyword>
<dbReference type="Pfam" id="PF20152">
    <property type="entry name" value="DUF6534"/>
    <property type="match status" value="1"/>
</dbReference>
<gene>
    <name evidence="4" type="ORF">R3P38DRAFT_2859928</name>
</gene>
<feature type="transmembrane region" description="Helical" evidence="2">
    <location>
        <begin position="163"/>
        <end position="183"/>
    </location>
</feature>
<dbReference type="Proteomes" id="UP001362999">
    <property type="component" value="Unassembled WGS sequence"/>
</dbReference>
<feature type="transmembrane region" description="Helical" evidence="2">
    <location>
        <begin position="203"/>
        <end position="221"/>
    </location>
</feature>
<evidence type="ECO:0000313" key="4">
    <source>
        <dbReference type="EMBL" id="KAK7052360.1"/>
    </source>
</evidence>
<reference evidence="4 5" key="1">
    <citation type="journal article" date="2024" name="J Genomics">
        <title>Draft genome sequencing and assembly of Favolaschia claudopus CIRM-BRFM 2984 isolated from oak limbs.</title>
        <authorList>
            <person name="Navarro D."/>
            <person name="Drula E."/>
            <person name="Chaduli D."/>
            <person name="Cazenave R."/>
            <person name="Ahrendt S."/>
            <person name="Wang J."/>
            <person name="Lipzen A."/>
            <person name="Daum C."/>
            <person name="Barry K."/>
            <person name="Grigoriev I.V."/>
            <person name="Favel A."/>
            <person name="Rosso M.N."/>
            <person name="Martin F."/>
        </authorList>
    </citation>
    <scope>NUCLEOTIDE SEQUENCE [LARGE SCALE GENOMIC DNA]</scope>
    <source>
        <strain evidence="4 5">CIRM-BRFM 2984</strain>
    </source>
</reference>
<dbReference type="PANTHER" id="PTHR40465">
    <property type="entry name" value="CHROMOSOME 1, WHOLE GENOME SHOTGUN SEQUENCE"/>
    <property type="match status" value="1"/>
</dbReference>
<feature type="transmembrane region" description="Helical" evidence="2">
    <location>
        <begin position="122"/>
        <end position="148"/>
    </location>
</feature>
<evidence type="ECO:0000256" key="1">
    <source>
        <dbReference type="SAM" id="MobiDB-lite"/>
    </source>
</evidence>